<dbReference type="AlphaFoldDB" id="A0A147BS88"/>
<evidence type="ECO:0000256" key="1">
    <source>
        <dbReference type="SAM" id="SignalP"/>
    </source>
</evidence>
<sequence length="108" mass="12005">MSFHCSALLSVSCASLRTLSLAAAPSTWVTARRTSSRELPTSFPATSRFEWTRLWRMQTPRCWRASSLWAARPPKISTQSLTSTTFWHATSLTDVSMARAPAAAWLVS</sequence>
<feature type="chain" id="PRO_5007542796" evidence="1">
    <location>
        <begin position="23"/>
        <end position="108"/>
    </location>
</feature>
<reference evidence="2" key="1">
    <citation type="journal article" date="2018" name="PLoS Negl. Trop. Dis.">
        <title>Sialome diversity of ticks revealed by RNAseq of single tick salivary glands.</title>
        <authorList>
            <person name="Perner J."/>
            <person name="Kropackova S."/>
            <person name="Kopacek P."/>
            <person name="Ribeiro J.M."/>
        </authorList>
    </citation>
    <scope>NUCLEOTIDE SEQUENCE</scope>
    <source>
        <strain evidence="2">Siblings of single egg batch collected in Ceske Budejovice</strain>
        <tissue evidence="2">Salivary glands</tissue>
    </source>
</reference>
<name>A0A147BS88_IXORI</name>
<protein>
    <submittedName>
        <fullName evidence="2">Putative secreted protein</fullName>
    </submittedName>
</protein>
<keyword evidence="1" id="KW-0732">Signal</keyword>
<organism evidence="2">
    <name type="scientific">Ixodes ricinus</name>
    <name type="common">Common tick</name>
    <name type="synonym">Acarus ricinus</name>
    <dbReference type="NCBI Taxonomy" id="34613"/>
    <lineage>
        <taxon>Eukaryota</taxon>
        <taxon>Metazoa</taxon>
        <taxon>Ecdysozoa</taxon>
        <taxon>Arthropoda</taxon>
        <taxon>Chelicerata</taxon>
        <taxon>Arachnida</taxon>
        <taxon>Acari</taxon>
        <taxon>Parasitiformes</taxon>
        <taxon>Ixodida</taxon>
        <taxon>Ixodoidea</taxon>
        <taxon>Ixodidae</taxon>
        <taxon>Ixodinae</taxon>
        <taxon>Ixodes</taxon>
    </lineage>
</organism>
<feature type="signal peptide" evidence="1">
    <location>
        <begin position="1"/>
        <end position="22"/>
    </location>
</feature>
<dbReference type="EMBL" id="GEGO01002149">
    <property type="protein sequence ID" value="JAR93255.1"/>
    <property type="molecule type" value="Transcribed_RNA"/>
</dbReference>
<accession>A0A147BS88</accession>
<evidence type="ECO:0000313" key="2">
    <source>
        <dbReference type="EMBL" id="JAR93255.1"/>
    </source>
</evidence>
<proteinExistence type="predicted"/>